<dbReference type="AlphaFoldDB" id="A0A8H4NGV8"/>
<feature type="transmembrane region" description="Helical" evidence="2">
    <location>
        <begin position="43"/>
        <end position="65"/>
    </location>
</feature>
<comment type="caution">
    <text evidence="3">The sequence shown here is derived from an EMBL/GenBank/DDBJ whole genome shotgun (WGS) entry which is preliminary data.</text>
</comment>
<feature type="transmembrane region" description="Helical" evidence="2">
    <location>
        <begin position="196"/>
        <end position="218"/>
    </location>
</feature>
<keyword evidence="2" id="KW-0472">Membrane</keyword>
<accession>A0A8H4NGV8</accession>
<reference evidence="3 4" key="1">
    <citation type="submission" date="2020-01" db="EMBL/GenBank/DDBJ databases">
        <title>Identification and distribution of gene clusters putatively required for synthesis of sphingolipid metabolism inhibitors in phylogenetically diverse species of the filamentous fungus Fusarium.</title>
        <authorList>
            <person name="Kim H.-S."/>
            <person name="Busman M."/>
            <person name="Brown D.W."/>
            <person name="Divon H."/>
            <person name="Uhlig S."/>
            <person name="Proctor R.H."/>
        </authorList>
    </citation>
    <scope>NUCLEOTIDE SEQUENCE [LARGE SCALE GENOMIC DNA]</scope>
    <source>
        <strain evidence="3 4">NRRL 13308</strain>
    </source>
</reference>
<protein>
    <submittedName>
        <fullName evidence="3">COBW domain-containing</fullName>
    </submittedName>
</protein>
<dbReference type="OrthoDB" id="6407410at2759"/>
<evidence type="ECO:0000256" key="2">
    <source>
        <dbReference type="SAM" id="Phobius"/>
    </source>
</evidence>
<dbReference type="PANTHER" id="PTHR35872:SF1">
    <property type="entry name" value="ALPHA-L-RHAMNOSIDASE C"/>
    <property type="match status" value="1"/>
</dbReference>
<evidence type="ECO:0000256" key="1">
    <source>
        <dbReference type="SAM" id="MobiDB-lite"/>
    </source>
</evidence>
<dbReference type="Proteomes" id="UP000536711">
    <property type="component" value="Unassembled WGS sequence"/>
</dbReference>
<dbReference type="PANTHER" id="PTHR35872">
    <property type="entry name" value="INTEGRAL MEMBRANE PROTEIN (AFU_ORTHOLOGUE AFUA_5G07110)"/>
    <property type="match status" value="1"/>
</dbReference>
<name>A0A8H4NGV8_9HYPO</name>
<gene>
    <name evidence="3" type="ORF">FACUT_7946</name>
</gene>
<evidence type="ECO:0000313" key="3">
    <source>
        <dbReference type="EMBL" id="KAF4434520.1"/>
    </source>
</evidence>
<keyword evidence="2" id="KW-1133">Transmembrane helix</keyword>
<proteinExistence type="predicted"/>
<keyword evidence="2" id="KW-0812">Transmembrane</keyword>
<feature type="compositionally biased region" description="Basic and acidic residues" evidence="1">
    <location>
        <begin position="1"/>
        <end position="15"/>
    </location>
</feature>
<evidence type="ECO:0000313" key="4">
    <source>
        <dbReference type="Proteomes" id="UP000536711"/>
    </source>
</evidence>
<dbReference type="InterPro" id="IPR021369">
    <property type="entry name" value="DUF2985"/>
</dbReference>
<feature type="region of interest" description="Disordered" evidence="1">
    <location>
        <begin position="1"/>
        <end position="20"/>
    </location>
</feature>
<dbReference type="Pfam" id="PF11204">
    <property type="entry name" value="DUF2985"/>
    <property type="match status" value="1"/>
</dbReference>
<feature type="transmembrane region" description="Helical" evidence="2">
    <location>
        <begin position="230"/>
        <end position="250"/>
    </location>
</feature>
<sequence length="280" mass="31580">MDQLKHDNVSSEEKRRSRPALAKGPMSSWLSVAVTWLRDMTIFKALLIIYCLNVVAWGGMIFLLMCNAAPAMCHPTCDDINSSRKIWIEIDSQILNALFCIPAFWLGPHRCIETWKILLYTTRKDAVALRQLAATYREWFRLPASQTLPNHIGPVEVEAWLQQASSLENIVPSPAQSVPEPPFSGQRAMPTQLWKLQFVVGLNLMNTVFQVILSLFMWCYSRHNRPGWSVGLFLCLAFVSSIGATVLIALERKCVQKVESQGRSGVLTLKSDDDETELGQ</sequence>
<organism evidence="3 4">
    <name type="scientific">Fusarium acutatum</name>
    <dbReference type="NCBI Taxonomy" id="78861"/>
    <lineage>
        <taxon>Eukaryota</taxon>
        <taxon>Fungi</taxon>
        <taxon>Dikarya</taxon>
        <taxon>Ascomycota</taxon>
        <taxon>Pezizomycotina</taxon>
        <taxon>Sordariomycetes</taxon>
        <taxon>Hypocreomycetidae</taxon>
        <taxon>Hypocreales</taxon>
        <taxon>Nectriaceae</taxon>
        <taxon>Fusarium</taxon>
        <taxon>Fusarium fujikuroi species complex</taxon>
    </lineage>
</organism>
<keyword evidence="4" id="KW-1185">Reference proteome</keyword>
<dbReference type="EMBL" id="JAADJF010000205">
    <property type="protein sequence ID" value="KAF4434520.1"/>
    <property type="molecule type" value="Genomic_DNA"/>
</dbReference>